<accession>A0A094ZL76</accession>
<dbReference type="Gene3D" id="3.40.50.2000">
    <property type="entry name" value="Glycogen Phosphorylase B"/>
    <property type="match status" value="2"/>
</dbReference>
<dbReference type="PATRIC" id="fig|104102.7.peg.1768"/>
<dbReference type="EMBL" id="JOKM01000069">
    <property type="protein sequence ID" value="KGB23141.1"/>
    <property type="molecule type" value="Genomic_DNA"/>
</dbReference>
<organism evidence="2 3">
    <name type="scientific">Acetobacter tropicalis</name>
    <dbReference type="NCBI Taxonomy" id="104102"/>
    <lineage>
        <taxon>Bacteria</taxon>
        <taxon>Pseudomonadati</taxon>
        <taxon>Pseudomonadota</taxon>
        <taxon>Alphaproteobacteria</taxon>
        <taxon>Acetobacterales</taxon>
        <taxon>Acetobacteraceae</taxon>
        <taxon>Acetobacter</taxon>
    </lineage>
</organism>
<dbReference type="AlphaFoldDB" id="A0A094ZL76"/>
<evidence type="ECO:0000313" key="3">
    <source>
        <dbReference type="Proteomes" id="UP000029448"/>
    </source>
</evidence>
<reference evidence="2 3" key="1">
    <citation type="submission" date="2014-06" db="EMBL/GenBank/DDBJ databases">
        <title>Functional and comparative genomic analyses of the Drosophila gut microbiota identify candidate symbiosis factors.</title>
        <authorList>
            <person name="Newell P.D."/>
            <person name="Chaston J.M."/>
            <person name="Douglas A.E."/>
        </authorList>
    </citation>
    <scope>NUCLEOTIDE SEQUENCE [LARGE SCALE GENOMIC DNA]</scope>
    <source>
        <strain evidence="2 3">DmCS_006</strain>
    </source>
</reference>
<dbReference type="PANTHER" id="PTHR12526">
    <property type="entry name" value="GLYCOSYLTRANSFERASE"/>
    <property type="match status" value="1"/>
</dbReference>
<proteinExistence type="predicted"/>
<protein>
    <submittedName>
        <fullName evidence="2">Putative glycosyltransferase protein</fullName>
    </submittedName>
</protein>
<dbReference type="GO" id="GO:0016757">
    <property type="term" value="F:glycosyltransferase activity"/>
    <property type="evidence" value="ECO:0007669"/>
    <property type="project" value="InterPro"/>
</dbReference>
<dbReference type="Gene3D" id="3.90.550.10">
    <property type="entry name" value="Spore Coat Polysaccharide Biosynthesis Protein SpsA, Chain A"/>
    <property type="match status" value="1"/>
</dbReference>
<comment type="caution">
    <text evidence="2">The sequence shown here is derived from an EMBL/GenBank/DDBJ whole genome shotgun (WGS) entry which is preliminary data.</text>
</comment>
<evidence type="ECO:0000259" key="1">
    <source>
        <dbReference type="Pfam" id="PF00534"/>
    </source>
</evidence>
<keyword evidence="3" id="KW-1185">Reference proteome</keyword>
<evidence type="ECO:0000313" key="2">
    <source>
        <dbReference type="EMBL" id="KGB23141.1"/>
    </source>
</evidence>
<dbReference type="Proteomes" id="UP000029448">
    <property type="component" value="Unassembled WGS sequence"/>
</dbReference>
<dbReference type="RefSeq" id="WP_035380048.1">
    <property type="nucleotide sequence ID" value="NZ_JAUYUW010000001.1"/>
</dbReference>
<dbReference type="CDD" id="cd03801">
    <property type="entry name" value="GT4_PimA-like"/>
    <property type="match status" value="1"/>
</dbReference>
<dbReference type="STRING" id="104102.AtDm6_1789"/>
<dbReference type="SUPFAM" id="SSF53448">
    <property type="entry name" value="Nucleotide-diphospho-sugar transferases"/>
    <property type="match status" value="1"/>
</dbReference>
<dbReference type="SUPFAM" id="SSF53756">
    <property type="entry name" value="UDP-Glycosyltransferase/glycogen phosphorylase"/>
    <property type="match status" value="1"/>
</dbReference>
<dbReference type="InterPro" id="IPR001296">
    <property type="entry name" value="Glyco_trans_1"/>
</dbReference>
<dbReference type="GeneID" id="89478920"/>
<feature type="domain" description="Glycosyl transferase family 1" evidence="1">
    <location>
        <begin position="237"/>
        <end position="344"/>
    </location>
</feature>
<dbReference type="InterPro" id="IPR029044">
    <property type="entry name" value="Nucleotide-diphossugar_trans"/>
</dbReference>
<gene>
    <name evidence="2" type="ORF">AtDm6_1789</name>
</gene>
<dbReference type="Pfam" id="PF00534">
    <property type="entry name" value="Glycos_transf_1"/>
    <property type="match status" value="1"/>
</dbReference>
<name>A0A094ZL76_9PROT</name>
<keyword evidence="2" id="KW-0808">Transferase</keyword>
<sequence length="678" mass="75869">MPPPASAPLRVFVQLSYGYGASDWHTRWKKGEIPGINEPYAYGYYRAAGPEATIIHSEDKAENLFRRLIRYGARLIIGFDFVHAWHNREGILSADVVWTHTEGQAMAVLLLYRLNPHKAHPPLIAQSIWLMDRWPQQPFWRKLISRSLLSRADLLTFHSPENLKKAEAIFPNNRLECVKFGIRADEIKPYAPLPYTPGDPIRILSLGNDQDRDWKTLIKATSHLPDGLSCQVTIATTKKLKRADHVTRVAAANNDQLLSLYDKAHIVVAPLTPNLHASGITVILEATLRGLPVIATDTGGLRHYFDGQSVYYVPPRDPAALKQAILTLMHAPEQRADMVEKAQARIRSDLNSQNYAEKHLSLSQEITAEQPSLSAVIPQNDRKNAQDQKIVIAIATCGRAALLEETVLELFKQSHLPHKVIVCAPTEDDCKGLVPDSRLHILYGPRGASHQRNAILDHVEEADIIIFFDDDFLPEKNYLRECAGVFSIHSDIAIATGRVLADGAKGPGLSLEAARSIIAKAPHPEVTDLPTIEPAWNGYGCNMACRFSIIQETGLRFDERLPLYAWYEDIDFSRRAGRLGRVVRINTARGVHMGSKTGRTPGRKLGYSQVINPIYLAHKGTYPLDHALRSIARNMGMNIFRSIRPEPYIDRRGRVIGNWLAVRDILAGKISPEKILSM</sequence>
<dbReference type="PANTHER" id="PTHR12526:SF638">
    <property type="entry name" value="SPORE COAT PROTEIN SA"/>
    <property type="match status" value="1"/>
</dbReference>
<dbReference type="Pfam" id="PF13641">
    <property type="entry name" value="Glyco_tranf_2_3"/>
    <property type="match status" value="1"/>
</dbReference>